<dbReference type="Pfam" id="PF01180">
    <property type="entry name" value="DHO_dh"/>
    <property type="match status" value="1"/>
</dbReference>
<name>A0A9D1UZJ5_9BACT</name>
<keyword evidence="5" id="KW-0665">Pyrimidine biosynthesis</keyword>
<dbReference type="EMBL" id="DXFT01000085">
    <property type="protein sequence ID" value="HIX03316.1"/>
    <property type="molecule type" value="Genomic_DNA"/>
</dbReference>
<dbReference type="Proteomes" id="UP000824202">
    <property type="component" value="Unassembled WGS sequence"/>
</dbReference>
<reference evidence="8" key="1">
    <citation type="journal article" date="2021" name="PeerJ">
        <title>Extensive microbial diversity within the chicken gut microbiome revealed by metagenomics and culture.</title>
        <authorList>
            <person name="Gilroy R."/>
            <person name="Ravi A."/>
            <person name="Getino M."/>
            <person name="Pursley I."/>
            <person name="Horton D.L."/>
            <person name="Alikhan N.F."/>
            <person name="Baker D."/>
            <person name="Gharbi K."/>
            <person name="Hall N."/>
            <person name="Watson M."/>
            <person name="Adriaenssens E.M."/>
            <person name="Foster-Nyarko E."/>
            <person name="Jarju S."/>
            <person name="Secka A."/>
            <person name="Antonio M."/>
            <person name="Oren A."/>
            <person name="Chaudhuri R.R."/>
            <person name="La Ragione R."/>
            <person name="Hildebrand F."/>
            <person name="Pallen M.J."/>
        </authorList>
    </citation>
    <scope>NUCLEOTIDE SEQUENCE</scope>
    <source>
        <strain evidence="8">23274</strain>
    </source>
</reference>
<evidence type="ECO:0000256" key="5">
    <source>
        <dbReference type="ARBA" id="ARBA00022975"/>
    </source>
</evidence>
<comment type="caution">
    <text evidence="8">The sequence shown here is derived from an EMBL/GenBank/DDBJ whole genome shotgun (WGS) entry which is preliminary data.</text>
</comment>
<evidence type="ECO:0000256" key="1">
    <source>
        <dbReference type="ARBA" id="ARBA00001917"/>
    </source>
</evidence>
<evidence type="ECO:0000256" key="2">
    <source>
        <dbReference type="ARBA" id="ARBA00004725"/>
    </source>
</evidence>
<reference evidence="8" key="2">
    <citation type="submission" date="2021-04" db="EMBL/GenBank/DDBJ databases">
        <authorList>
            <person name="Gilroy R."/>
        </authorList>
    </citation>
    <scope>NUCLEOTIDE SEQUENCE</scope>
    <source>
        <strain evidence="8">23274</strain>
    </source>
</reference>
<evidence type="ECO:0000259" key="7">
    <source>
        <dbReference type="Pfam" id="PF01180"/>
    </source>
</evidence>
<evidence type="ECO:0000313" key="9">
    <source>
        <dbReference type="Proteomes" id="UP000824202"/>
    </source>
</evidence>
<evidence type="ECO:0000313" key="8">
    <source>
        <dbReference type="EMBL" id="HIX03316.1"/>
    </source>
</evidence>
<comment type="pathway">
    <text evidence="2">Pyrimidine metabolism; UMP biosynthesis via de novo pathway.</text>
</comment>
<proteinExistence type="predicted"/>
<dbReference type="NCBIfam" id="NF005741">
    <property type="entry name" value="PRK07565.1"/>
    <property type="match status" value="1"/>
</dbReference>
<dbReference type="SUPFAM" id="SSF51395">
    <property type="entry name" value="FMN-linked oxidoreductases"/>
    <property type="match status" value="1"/>
</dbReference>
<dbReference type="GO" id="GO:0004152">
    <property type="term" value="F:dihydroorotate dehydrogenase activity"/>
    <property type="evidence" value="ECO:0007669"/>
    <property type="project" value="InterPro"/>
</dbReference>
<keyword evidence="6" id="KW-0560">Oxidoreductase</keyword>
<gene>
    <name evidence="8" type="ORF">H9863_04250</name>
</gene>
<dbReference type="InterPro" id="IPR013785">
    <property type="entry name" value="Aldolase_TIM"/>
</dbReference>
<dbReference type="GO" id="GO:0006207">
    <property type="term" value="P:'de novo' pyrimidine nucleobase biosynthetic process"/>
    <property type="evidence" value="ECO:0007669"/>
    <property type="project" value="TreeGrafter"/>
</dbReference>
<sequence>MVDLKTKFIGLEMPSPIIAGSCGLTSDIKKLEEMAANGVGAVILKSIFEEQIHREASEHITDNSYPEETDYIRHYIRANTIQQYIDLVKQAKERLSIPVIGSISCLQDGEWIDFARELEKAGADALELNAFILPTDEFKESKEVEAMYYAIVRHVKSVVNIPVIIKIGRYFTNLSAFVSKLKAYGADAVTIFNRFYEPDIDIERMAMGAAPVFSSAMELRTTLRWTGILCGKDPKLQLSASTGVHSGEAAIKLLLAGAATVQVCSVLYEEGLGAISKINDSMAEWMQRKGFESVDAFRGKLSYADANHAERYERAQFMKYFSDKK</sequence>
<keyword evidence="4" id="KW-0288">FMN</keyword>
<feature type="domain" description="Dihydroorotate dehydrogenase catalytic" evidence="7">
    <location>
        <begin position="4"/>
        <end position="286"/>
    </location>
</feature>
<dbReference type="GO" id="GO:0006222">
    <property type="term" value="P:UMP biosynthetic process"/>
    <property type="evidence" value="ECO:0007669"/>
    <property type="project" value="InterPro"/>
</dbReference>
<accession>A0A9D1UZJ5</accession>
<dbReference type="AlphaFoldDB" id="A0A9D1UZJ5"/>
<comment type="cofactor">
    <cofactor evidence="1">
        <name>FMN</name>
        <dbReference type="ChEBI" id="CHEBI:58210"/>
    </cofactor>
</comment>
<protein>
    <submittedName>
        <fullName evidence="8">Dihydroorotate dehydrogenase-like protein</fullName>
    </submittedName>
</protein>
<evidence type="ECO:0000256" key="4">
    <source>
        <dbReference type="ARBA" id="ARBA00022643"/>
    </source>
</evidence>
<dbReference type="PANTHER" id="PTHR48109">
    <property type="entry name" value="DIHYDROOROTATE DEHYDROGENASE (QUINONE), MITOCHONDRIAL-RELATED"/>
    <property type="match status" value="1"/>
</dbReference>
<dbReference type="InterPro" id="IPR050074">
    <property type="entry name" value="DHO_dehydrogenase"/>
</dbReference>
<dbReference type="PANTHER" id="PTHR48109:SF3">
    <property type="entry name" value="SLL0744 PROTEIN"/>
    <property type="match status" value="1"/>
</dbReference>
<evidence type="ECO:0000256" key="6">
    <source>
        <dbReference type="ARBA" id="ARBA00023002"/>
    </source>
</evidence>
<keyword evidence="3" id="KW-0285">Flavoprotein</keyword>
<dbReference type="GO" id="GO:0005737">
    <property type="term" value="C:cytoplasm"/>
    <property type="evidence" value="ECO:0007669"/>
    <property type="project" value="InterPro"/>
</dbReference>
<organism evidence="8 9">
    <name type="scientific">Candidatus Odoribacter faecigallinarum</name>
    <dbReference type="NCBI Taxonomy" id="2838706"/>
    <lineage>
        <taxon>Bacteria</taxon>
        <taxon>Pseudomonadati</taxon>
        <taxon>Bacteroidota</taxon>
        <taxon>Bacteroidia</taxon>
        <taxon>Bacteroidales</taxon>
        <taxon>Odoribacteraceae</taxon>
        <taxon>Odoribacter</taxon>
    </lineage>
</organism>
<dbReference type="InterPro" id="IPR012135">
    <property type="entry name" value="Dihydroorotate_DH_1_2"/>
</dbReference>
<dbReference type="InterPro" id="IPR005720">
    <property type="entry name" value="Dihydroorotate_DH_cat"/>
</dbReference>
<dbReference type="PIRSF" id="PIRSF000164">
    <property type="entry name" value="DHO_oxidase"/>
    <property type="match status" value="1"/>
</dbReference>
<dbReference type="Gene3D" id="3.20.20.70">
    <property type="entry name" value="Aldolase class I"/>
    <property type="match status" value="1"/>
</dbReference>
<evidence type="ECO:0000256" key="3">
    <source>
        <dbReference type="ARBA" id="ARBA00022630"/>
    </source>
</evidence>